<dbReference type="EMBL" id="JH659694">
    <property type="protein sequence ID" value="OCB06984.1"/>
    <property type="molecule type" value="Genomic_DNA"/>
</dbReference>
<feature type="region of interest" description="Disordered" evidence="1">
    <location>
        <begin position="1"/>
        <end position="26"/>
    </location>
</feature>
<proteinExistence type="predicted"/>
<sequence>MNSQKGDKYNQNNYSYKNNSLNSIKPLNDQKYQNQNEIFQDKNVLKNTKKSRINNDSTQSNVNTKQRFLPPLQINQRNNEHTNKAEQKNCKPNMKYSDETHKVHDNQANNNIFKYKKGQEMFQNDDISNINQEFKIDSAIQSKNHQSDISCKGKFIFKSSSSIHPLKNSQELKYINKNAKNLIECNNQLKKEIPNELAKNDPKKTQTLNRKEQFKEKSLSQKKEQNNIEFKGIQNYGNTCYLNSIIQLLKIVYRGNTQFKEIITSIQDQDKLFSIILNIIKDEQSLISQQNIKDLLLNLRDPIYQFDQKPKDCRHLFSILIQKIRKQEVQGPNCPHQPKKNLRIKIQPSLLVISVEQIEKRSLFINQILKFQNQEDRVVQYKLLAVIFGPGHNYIQVNFNGKQYELNDSRAQQIDQMSPKGFVQLLCYQLVQ</sequence>
<reference evidence="2" key="2">
    <citation type="submission" date="2016-07" db="EMBL/GenBank/DDBJ databases">
        <authorList>
            <person name="Coyne R.S."/>
            <person name="Hamilton E.P."/>
            <person name="Orias E."/>
            <person name="Russ C."/>
            <person name="Kapusta A."/>
            <person name="Bidwell S.L."/>
            <person name="Krishnakumar V."/>
            <person name="Zafar N."/>
            <person name="Tang H."/>
            <person name="Hadjithomas M."/>
        </authorList>
    </citation>
    <scope>NUCLEOTIDE SEQUENCE [LARGE SCALE GENOMIC DNA]</scope>
    <source>
        <strain evidence="2">SB210</strain>
    </source>
</reference>
<dbReference type="Gene3D" id="3.90.70.10">
    <property type="entry name" value="Cysteine proteinases"/>
    <property type="match status" value="1"/>
</dbReference>
<dbReference type="PROSITE" id="PS00972">
    <property type="entry name" value="USP_1"/>
    <property type="match status" value="1"/>
</dbReference>
<dbReference type="InterPro" id="IPR038765">
    <property type="entry name" value="Papain-like_cys_pep_sf"/>
</dbReference>
<dbReference type="SUPFAM" id="SSF54001">
    <property type="entry name" value="Cysteine proteinases"/>
    <property type="match status" value="1"/>
</dbReference>
<name>A0A1B9C265_TETTS</name>
<dbReference type="CDD" id="cd02257">
    <property type="entry name" value="Peptidase_C19"/>
    <property type="match status" value="1"/>
</dbReference>
<dbReference type="Proteomes" id="UP000242602">
    <property type="component" value="Unassembled WGS sequence"/>
</dbReference>
<protein>
    <submittedName>
        <fullName evidence="2">Uncharacterized protein</fullName>
    </submittedName>
</protein>
<dbReference type="InterPro" id="IPR018200">
    <property type="entry name" value="USP_CS"/>
</dbReference>
<feature type="compositionally biased region" description="Low complexity" evidence="1">
    <location>
        <begin position="9"/>
        <end position="25"/>
    </location>
</feature>
<reference evidence="2" key="1">
    <citation type="submission" date="2011-11" db="EMBL/GenBank/DDBJ databases">
        <title>The Genome Sequence of Tetrahymena thermophila SB210.</title>
        <authorList>
            <consortium name="The Broad Institute Genome Sequencing Platform"/>
            <person name="Russ C."/>
            <person name="Coyne R.S."/>
            <person name="Orias E."/>
            <person name="Taverna S.D."/>
            <person name="Papazyan R."/>
            <person name="Young S.K."/>
            <person name="Zeng Q."/>
            <person name="Gargeya S."/>
            <person name="Fitzgerald M."/>
            <person name="Haas B."/>
            <person name="Abouelleil A."/>
            <person name="Alvarado L."/>
            <person name="Arachchi H.M."/>
            <person name="Berlin A."/>
            <person name="Brown A."/>
            <person name="Chapman S.B."/>
            <person name="Chen Z."/>
            <person name="Dunbar C."/>
            <person name="Freedman E."/>
            <person name="Gearin G."/>
            <person name="Goldberg J."/>
            <person name="Griggs A."/>
            <person name="Gujja S."/>
            <person name="Heiman D."/>
            <person name="Howarth C."/>
            <person name="Lui A."/>
            <person name="MacDonald P.J.P."/>
            <person name="Montmayeur A."/>
            <person name="Murphy C."/>
            <person name="Neiman D."/>
            <person name="Pearson M."/>
            <person name="Priest M."/>
            <person name="Roberts A."/>
            <person name="Saif S."/>
            <person name="Shea T."/>
            <person name="Sisk P."/>
            <person name="Stolte C."/>
            <person name="Sykes S."/>
            <person name="Wortman J."/>
            <person name="Nusbaum C."/>
            <person name="Birren B."/>
        </authorList>
    </citation>
    <scope>NUCLEOTIDE SEQUENCE [LARGE SCALE GENOMIC DNA]</scope>
    <source>
        <strain evidence="2">SB210</strain>
    </source>
</reference>
<evidence type="ECO:0000256" key="1">
    <source>
        <dbReference type="SAM" id="MobiDB-lite"/>
    </source>
</evidence>
<evidence type="ECO:0000313" key="2">
    <source>
        <dbReference type="EMBL" id="OCB06984.1"/>
    </source>
</evidence>
<accession>A0A1B9C265</accession>
<feature type="region of interest" description="Disordered" evidence="1">
    <location>
        <begin position="51"/>
        <end position="97"/>
    </location>
</feature>
<feature type="compositionally biased region" description="Polar residues" evidence="1">
    <location>
        <begin position="54"/>
        <end position="66"/>
    </location>
</feature>
<gene>
    <name evidence="2" type="ORF">TTHMIC_00011</name>
</gene>
<feature type="compositionally biased region" description="Basic and acidic residues" evidence="1">
    <location>
        <begin position="78"/>
        <end position="89"/>
    </location>
</feature>
<organism evidence="2">
    <name type="scientific">Tetrahymena thermophila (strain SB210)</name>
    <dbReference type="NCBI Taxonomy" id="312017"/>
    <lineage>
        <taxon>Eukaryota</taxon>
        <taxon>Sar</taxon>
        <taxon>Alveolata</taxon>
        <taxon>Ciliophora</taxon>
        <taxon>Intramacronucleata</taxon>
        <taxon>Oligohymenophorea</taxon>
        <taxon>Hymenostomatida</taxon>
        <taxon>Tetrahymenina</taxon>
        <taxon>Tetrahymenidae</taxon>
        <taxon>Tetrahymena</taxon>
    </lineage>
</organism>
<dbReference type="AlphaFoldDB" id="A0A1B9C265"/>
<dbReference type="GO" id="GO:0004843">
    <property type="term" value="F:cysteine-type deubiquitinase activity"/>
    <property type="evidence" value="ECO:0007669"/>
    <property type="project" value="InterPro"/>
</dbReference>